<dbReference type="Pfam" id="PF00072">
    <property type="entry name" value="Response_reg"/>
    <property type="match status" value="1"/>
</dbReference>
<dbReference type="InterPro" id="IPR018060">
    <property type="entry name" value="HTH_AraC"/>
</dbReference>
<keyword evidence="2" id="KW-0238">DNA-binding</keyword>
<protein>
    <submittedName>
        <fullName evidence="7">Helix-turn-helix domain-containing protein</fullName>
    </submittedName>
</protein>
<dbReference type="CDD" id="cd17536">
    <property type="entry name" value="REC_YesN-like"/>
    <property type="match status" value="1"/>
</dbReference>
<keyword evidence="8" id="KW-1185">Reference proteome</keyword>
<feature type="modified residue" description="4-aspartylphosphate" evidence="4">
    <location>
        <position position="56"/>
    </location>
</feature>
<dbReference type="Pfam" id="PF12833">
    <property type="entry name" value="HTH_18"/>
    <property type="match status" value="1"/>
</dbReference>
<accession>A0ABU9DNW5</accession>
<feature type="domain" description="Response regulatory" evidence="6">
    <location>
        <begin position="3"/>
        <end position="122"/>
    </location>
</feature>
<dbReference type="PRINTS" id="PR00032">
    <property type="entry name" value="HTHARAC"/>
</dbReference>
<dbReference type="InterPro" id="IPR011006">
    <property type="entry name" value="CheY-like_superfamily"/>
</dbReference>
<dbReference type="InterPro" id="IPR001789">
    <property type="entry name" value="Sig_transdc_resp-reg_receiver"/>
</dbReference>
<evidence type="ECO:0000256" key="3">
    <source>
        <dbReference type="ARBA" id="ARBA00023163"/>
    </source>
</evidence>
<dbReference type="PROSITE" id="PS01124">
    <property type="entry name" value="HTH_ARAC_FAMILY_2"/>
    <property type="match status" value="1"/>
</dbReference>
<reference evidence="7 8" key="1">
    <citation type="submission" date="2024-04" db="EMBL/GenBank/DDBJ databases">
        <title>draft genome sequnece of Paenibacillus filicis.</title>
        <authorList>
            <person name="Kim D.-U."/>
        </authorList>
    </citation>
    <scope>NUCLEOTIDE SEQUENCE [LARGE SCALE GENOMIC DNA]</scope>
    <source>
        <strain evidence="7 8">KACC14197</strain>
    </source>
</reference>
<name>A0ABU9DNW5_9BACL</name>
<keyword evidence="1" id="KW-0805">Transcription regulation</keyword>
<dbReference type="SMART" id="SM00448">
    <property type="entry name" value="REC"/>
    <property type="match status" value="1"/>
</dbReference>
<sequence>MSKVLIVEDEKEIRHGLAAHPIWQELGVEQVLTADDGITGLEMIGEFPDIRLVVTDIRMKQVSGLEFIQKLHEELDFEGKVIILSGYNDFQYARKAMNYGVLDYLLKPVDLTELKQVARKALLLLEDEKKRQSSLSLMEDAMPKLREKWLQEVVDRAAMASVAEPSTWNRLQQYGLLWLGSDKLVMMVVEADNLKSYAQQGYSVKERDRIGFAIGNVLEHSLMEQAEQAGSYVWFRSPDGGKWVVVFGQRTGSRASFNRWFGEFKALLAERIKIYVKASATFVLTGEGSLDSLPQLYEEALHSLMQAKIYGEDESARELEQEAGPAYRDLDLLLEPKALVDLLGHGEPHDVQEAVELFPALVREWGITLIRDLHQRLFEWLLEVFEEARKAGWKRDEWSKKPLLLWESIEAFDTLEALQPLLLKYLLQVNAELQGHSNSNNQILQRAEQYIKEHYTEPITVQTVADHVFLSPEWLSTLFKKHAGTTFLDYVTQLRMEKAKELLQDVSLKIYQIGPEVGYRDTVYFSKLFKKKFGCTPKEYRNSMGIYGNE</sequence>
<dbReference type="Gene3D" id="3.40.50.2300">
    <property type="match status" value="1"/>
</dbReference>
<keyword evidence="3" id="KW-0804">Transcription</keyword>
<dbReference type="RefSeq" id="WP_341417688.1">
    <property type="nucleotide sequence ID" value="NZ_JBBPCC010000015.1"/>
</dbReference>
<evidence type="ECO:0000256" key="2">
    <source>
        <dbReference type="ARBA" id="ARBA00023125"/>
    </source>
</evidence>
<dbReference type="PROSITE" id="PS50110">
    <property type="entry name" value="RESPONSE_REGULATORY"/>
    <property type="match status" value="1"/>
</dbReference>
<evidence type="ECO:0000259" key="5">
    <source>
        <dbReference type="PROSITE" id="PS01124"/>
    </source>
</evidence>
<keyword evidence="4" id="KW-0597">Phosphoprotein</keyword>
<dbReference type="SUPFAM" id="SSF46689">
    <property type="entry name" value="Homeodomain-like"/>
    <property type="match status" value="2"/>
</dbReference>
<dbReference type="InterPro" id="IPR020449">
    <property type="entry name" value="Tscrpt_reg_AraC-type_HTH"/>
</dbReference>
<evidence type="ECO:0000313" key="7">
    <source>
        <dbReference type="EMBL" id="MEK8130552.1"/>
    </source>
</evidence>
<evidence type="ECO:0000259" key="6">
    <source>
        <dbReference type="PROSITE" id="PS50110"/>
    </source>
</evidence>
<organism evidence="7 8">
    <name type="scientific">Paenibacillus filicis</name>
    <dbReference type="NCBI Taxonomy" id="669464"/>
    <lineage>
        <taxon>Bacteria</taxon>
        <taxon>Bacillati</taxon>
        <taxon>Bacillota</taxon>
        <taxon>Bacilli</taxon>
        <taxon>Bacillales</taxon>
        <taxon>Paenibacillaceae</taxon>
        <taxon>Paenibacillus</taxon>
    </lineage>
</organism>
<gene>
    <name evidence="7" type="ORF">WMW72_21840</name>
</gene>
<dbReference type="EMBL" id="JBBPCC010000015">
    <property type="protein sequence ID" value="MEK8130552.1"/>
    <property type="molecule type" value="Genomic_DNA"/>
</dbReference>
<evidence type="ECO:0000313" key="8">
    <source>
        <dbReference type="Proteomes" id="UP001469365"/>
    </source>
</evidence>
<dbReference type="SUPFAM" id="SSF52172">
    <property type="entry name" value="CheY-like"/>
    <property type="match status" value="1"/>
</dbReference>
<comment type="caution">
    <text evidence="7">The sequence shown here is derived from an EMBL/GenBank/DDBJ whole genome shotgun (WGS) entry which is preliminary data.</text>
</comment>
<dbReference type="Gene3D" id="1.10.10.60">
    <property type="entry name" value="Homeodomain-like"/>
    <property type="match status" value="2"/>
</dbReference>
<dbReference type="Proteomes" id="UP001469365">
    <property type="component" value="Unassembled WGS sequence"/>
</dbReference>
<dbReference type="PANTHER" id="PTHR43280:SF10">
    <property type="entry name" value="REGULATORY PROTEIN POCR"/>
    <property type="match status" value="1"/>
</dbReference>
<evidence type="ECO:0000256" key="4">
    <source>
        <dbReference type="PROSITE-ProRule" id="PRU00169"/>
    </source>
</evidence>
<feature type="domain" description="HTH araC/xylS-type" evidence="5">
    <location>
        <begin position="445"/>
        <end position="543"/>
    </location>
</feature>
<proteinExistence type="predicted"/>
<evidence type="ECO:0000256" key="1">
    <source>
        <dbReference type="ARBA" id="ARBA00023015"/>
    </source>
</evidence>
<dbReference type="SMART" id="SM00342">
    <property type="entry name" value="HTH_ARAC"/>
    <property type="match status" value="1"/>
</dbReference>
<dbReference type="PANTHER" id="PTHR43280">
    <property type="entry name" value="ARAC-FAMILY TRANSCRIPTIONAL REGULATOR"/>
    <property type="match status" value="1"/>
</dbReference>
<dbReference type="InterPro" id="IPR009057">
    <property type="entry name" value="Homeodomain-like_sf"/>
</dbReference>